<keyword evidence="9" id="KW-0802">TPR repeat</keyword>
<keyword evidence="11" id="KW-0472">Membrane</keyword>
<dbReference type="SUPFAM" id="SSF55874">
    <property type="entry name" value="ATPase domain of HSP90 chaperone/DNA topoisomerase II/histidine kinase"/>
    <property type="match status" value="1"/>
</dbReference>
<evidence type="ECO:0000256" key="1">
    <source>
        <dbReference type="ARBA" id="ARBA00000085"/>
    </source>
</evidence>
<dbReference type="InterPro" id="IPR003594">
    <property type="entry name" value="HATPase_dom"/>
</dbReference>
<dbReference type="SMART" id="SM00387">
    <property type="entry name" value="HATPase_c"/>
    <property type="match status" value="1"/>
</dbReference>
<protein>
    <recommendedName>
        <fullName evidence="2">histidine kinase</fullName>
        <ecNumber evidence="2">2.7.13.3</ecNumber>
    </recommendedName>
</protein>
<dbReference type="Pfam" id="PF13181">
    <property type="entry name" value="TPR_8"/>
    <property type="match status" value="1"/>
</dbReference>
<keyword evidence="11" id="KW-1133">Transmembrane helix</keyword>
<dbReference type="GO" id="GO:0005524">
    <property type="term" value="F:ATP binding"/>
    <property type="evidence" value="ECO:0007669"/>
    <property type="project" value="UniProtKB-KW"/>
</dbReference>
<dbReference type="OrthoDB" id="9778366at2"/>
<keyword evidence="11" id="KW-0812">Transmembrane</keyword>
<dbReference type="Pfam" id="PF02518">
    <property type="entry name" value="HATPase_c"/>
    <property type="match status" value="1"/>
</dbReference>
<evidence type="ECO:0000256" key="6">
    <source>
        <dbReference type="ARBA" id="ARBA00022777"/>
    </source>
</evidence>
<evidence type="ECO:0000256" key="2">
    <source>
        <dbReference type="ARBA" id="ARBA00012438"/>
    </source>
</evidence>
<evidence type="ECO:0000256" key="8">
    <source>
        <dbReference type="ARBA" id="ARBA00023012"/>
    </source>
</evidence>
<dbReference type="Gene3D" id="3.30.565.10">
    <property type="entry name" value="Histidine kinase-like ATPase, C-terminal domain"/>
    <property type="match status" value="1"/>
</dbReference>
<keyword evidence="6" id="KW-0418">Kinase</keyword>
<comment type="catalytic activity">
    <reaction evidence="1">
        <text>ATP + protein L-histidine = ADP + protein N-phospho-L-histidine.</text>
        <dbReference type="EC" id="2.7.13.3"/>
    </reaction>
</comment>
<keyword evidence="3" id="KW-0597">Phosphoprotein</keyword>
<keyword evidence="4" id="KW-0808">Transferase</keyword>
<dbReference type="PROSITE" id="PS50109">
    <property type="entry name" value="HIS_KIN"/>
    <property type="match status" value="1"/>
</dbReference>
<dbReference type="InterPro" id="IPR005467">
    <property type="entry name" value="His_kinase_dom"/>
</dbReference>
<keyword evidence="7" id="KW-0067">ATP-binding</keyword>
<keyword evidence="5" id="KW-0547">Nucleotide-binding</keyword>
<dbReference type="InterPro" id="IPR050482">
    <property type="entry name" value="Sensor_HK_TwoCompSys"/>
</dbReference>
<accession>A0A1M5CWI6</accession>
<dbReference type="STRING" id="1124188.SAMN05444377_11326"/>
<proteinExistence type="predicted"/>
<organism evidence="14 15">
    <name type="scientific">Flavobacterium fontis</name>
    <dbReference type="NCBI Taxonomy" id="1124188"/>
    <lineage>
        <taxon>Bacteria</taxon>
        <taxon>Pseudomonadati</taxon>
        <taxon>Bacteroidota</taxon>
        <taxon>Flavobacteriia</taxon>
        <taxon>Flavobacteriales</taxon>
        <taxon>Flavobacteriaceae</taxon>
        <taxon>Flavobacterium</taxon>
    </lineage>
</organism>
<dbReference type="Proteomes" id="UP000184147">
    <property type="component" value="Unassembled WGS sequence"/>
</dbReference>
<dbReference type="GO" id="GO:0000155">
    <property type="term" value="F:phosphorelay sensor kinase activity"/>
    <property type="evidence" value="ECO:0007669"/>
    <property type="project" value="InterPro"/>
</dbReference>
<dbReference type="Gene3D" id="1.25.40.10">
    <property type="entry name" value="Tetratricopeptide repeat domain"/>
    <property type="match status" value="2"/>
</dbReference>
<keyword evidence="8" id="KW-0902">Two-component regulatory system</keyword>
<dbReference type="PANTHER" id="PTHR24421">
    <property type="entry name" value="NITRATE/NITRITE SENSOR PROTEIN NARX-RELATED"/>
    <property type="match status" value="1"/>
</dbReference>
<dbReference type="InterPro" id="IPR011712">
    <property type="entry name" value="Sig_transdc_His_kin_sub3_dim/P"/>
</dbReference>
<dbReference type="EMBL" id="FQVQ01000013">
    <property type="protein sequence ID" value="SHF59049.1"/>
    <property type="molecule type" value="Genomic_DNA"/>
</dbReference>
<evidence type="ECO:0000313" key="14">
    <source>
        <dbReference type="EMBL" id="SHF59049.1"/>
    </source>
</evidence>
<feature type="transmembrane region" description="Helical" evidence="11">
    <location>
        <begin position="402"/>
        <end position="421"/>
    </location>
</feature>
<evidence type="ECO:0000256" key="11">
    <source>
        <dbReference type="SAM" id="Phobius"/>
    </source>
</evidence>
<evidence type="ECO:0000259" key="13">
    <source>
        <dbReference type="PROSITE" id="PS50109"/>
    </source>
</evidence>
<feature type="repeat" description="TPR" evidence="9">
    <location>
        <begin position="131"/>
        <end position="164"/>
    </location>
</feature>
<evidence type="ECO:0000256" key="4">
    <source>
        <dbReference type="ARBA" id="ARBA00022679"/>
    </source>
</evidence>
<keyword evidence="10" id="KW-0175">Coiled coil</keyword>
<evidence type="ECO:0000256" key="3">
    <source>
        <dbReference type="ARBA" id="ARBA00022553"/>
    </source>
</evidence>
<dbReference type="Pfam" id="PF13424">
    <property type="entry name" value="TPR_12"/>
    <property type="match status" value="2"/>
</dbReference>
<dbReference type="InterPro" id="IPR011990">
    <property type="entry name" value="TPR-like_helical_dom_sf"/>
</dbReference>
<dbReference type="EC" id="2.7.13.3" evidence="2"/>
<dbReference type="SUPFAM" id="SSF48452">
    <property type="entry name" value="TPR-like"/>
    <property type="match status" value="2"/>
</dbReference>
<dbReference type="AlphaFoldDB" id="A0A1M5CWI6"/>
<name>A0A1M5CWI6_9FLAO</name>
<evidence type="ECO:0000256" key="9">
    <source>
        <dbReference type="PROSITE-ProRule" id="PRU00339"/>
    </source>
</evidence>
<feature type="domain" description="Histidine kinase" evidence="13">
    <location>
        <begin position="460"/>
        <end position="653"/>
    </location>
</feature>
<evidence type="ECO:0000313" key="15">
    <source>
        <dbReference type="Proteomes" id="UP000184147"/>
    </source>
</evidence>
<evidence type="ECO:0000256" key="7">
    <source>
        <dbReference type="ARBA" id="ARBA00022840"/>
    </source>
</evidence>
<keyword evidence="12" id="KW-0732">Signal</keyword>
<dbReference type="PANTHER" id="PTHR24421:SF10">
    <property type="entry name" value="NITRATE_NITRITE SENSOR PROTEIN NARQ"/>
    <property type="match status" value="1"/>
</dbReference>
<reference evidence="14 15" key="1">
    <citation type="submission" date="2016-11" db="EMBL/GenBank/DDBJ databases">
        <authorList>
            <person name="Jaros S."/>
            <person name="Januszkiewicz K."/>
            <person name="Wedrychowicz H."/>
        </authorList>
    </citation>
    <scope>NUCLEOTIDE SEQUENCE [LARGE SCALE GENOMIC DNA]</scope>
    <source>
        <strain evidence="14 15">DSM 25660</strain>
    </source>
</reference>
<dbReference type="PROSITE" id="PS50005">
    <property type="entry name" value="TPR"/>
    <property type="match status" value="2"/>
</dbReference>
<dbReference type="InterPro" id="IPR036890">
    <property type="entry name" value="HATPase_C_sf"/>
</dbReference>
<evidence type="ECO:0000256" key="10">
    <source>
        <dbReference type="SAM" id="Coils"/>
    </source>
</evidence>
<evidence type="ECO:0000256" key="12">
    <source>
        <dbReference type="SAM" id="SignalP"/>
    </source>
</evidence>
<dbReference type="RefSeq" id="WP_073364151.1">
    <property type="nucleotide sequence ID" value="NZ_FQVQ01000013.1"/>
</dbReference>
<feature type="coiled-coil region" evidence="10">
    <location>
        <begin position="373"/>
        <end position="400"/>
    </location>
</feature>
<feature type="repeat" description="TPR" evidence="9">
    <location>
        <begin position="91"/>
        <end position="124"/>
    </location>
</feature>
<dbReference type="Pfam" id="PF07730">
    <property type="entry name" value="HisKA_3"/>
    <property type="match status" value="1"/>
</dbReference>
<dbReference type="GO" id="GO:0046983">
    <property type="term" value="F:protein dimerization activity"/>
    <property type="evidence" value="ECO:0007669"/>
    <property type="project" value="InterPro"/>
</dbReference>
<feature type="signal peptide" evidence="12">
    <location>
        <begin position="1"/>
        <end position="27"/>
    </location>
</feature>
<feature type="chain" id="PRO_5012567426" description="histidine kinase" evidence="12">
    <location>
        <begin position="28"/>
        <end position="653"/>
    </location>
</feature>
<dbReference type="InterPro" id="IPR019734">
    <property type="entry name" value="TPR_rpt"/>
</dbReference>
<dbReference type="Gene3D" id="1.20.5.1930">
    <property type="match status" value="1"/>
</dbReference>
<sequence length="653" mass="74585">MVRKSCYSSLFKKLYLFFFLSFGWNLAAQDVNALIDKLKTELQSHPDAKRTAVIFSDLTWYYSNVSSDSALVYGGKALREAQKLGDSTLIAQVYSDVGAVHFRKGDYQQSKENYLKCLKIRKARKDTKGIAKVQNNLGNIYERTFDYKKSMESFLEALAYFESINDQKNTLTIKGNIGLVLLKLKDYPKAKKYIQEEIDFETTNNLNDGLCVSCTNMGNVLLKMKDTTGALRYYEKALKACQAVGNNKGISTALSNIGSVKADQKKSQEALALYQKSLEVRQRLNSDLDEAVSKLKVAKEEVAQGKFKEAKFILKSVEPLFEKQQFKDHALQTYQLLVAVYAHENLGDSVIYYTEKYTDAKDKALENFTLKATNELEAKYQNEKKEKELLQQEIENRKKTTWLIILFLITLFVGLVGYLIYRQQRLKYVQQKQEFELQSARALIESQNQLHEQRLAISRDLHDNIGAQLTFIISTVENLKFGFPTVDSKLSAQLTKISDFSKTTIQELRDTIWAMNNDNFSMEELRSRLMNFMEKAQLAKEQVKFQFTFTDDLNTIHFTSLEGINLYRSIQEAVNNALKYASAQSIQVEGRLENNKIQVCISDNGIGFSEESILQGNGLQNMKKRMEEIGGNFAIHSKPQDGTLIQLTLNKSL</sequence>
<gene>
    <name evidence="14" type="ORF">SAMN05444377_11326</name>
</gene>
<dbReference type="GO" id="GO:0016020">
    <property type="term" value="C:membrane"/>
    <property type="evidence" value="ECO:0007669"/>
    <property type="project" value="InterPro"/>
</dbReference>
<keyword evidence="15" id="KW-1185">Reference proteome</keyword>
<dbReference type="CDD" id="cd16917">
    <property type="entry name" value="HATPase_UhpB-NarQ-NarX-like"/>
    <property type="match status" value="1"/>
</dbReference>
<evidence type="ECO:0000256" key="5">
    <source>
        <dbReference type="ARBA" id="ARBA00022741"/>
    </source>
</evidence>
<dbReference type="SMART" id="SM00028">
    <property type="entry name" value="TPR"/>
    <property type="match status" value="5"/>
</dbReference>